<evidence type="ECO:0000259" key="5">
    <source>
        <dbReference type="PROSITE" id="PS51755"/>
    </source>
</evidence>
<feature type="domain" description="Response regulatory" evidence="4">
    <location>
        <begin position="3"/>
        <end position="115"/>
    </location>
</feature>
<dbReference type="InterPro" id="IPR001867">
    <property type="entry name" value="OmpR/PhoB-type_DNA-bd"/>
</dbReference>
<dbReference type="PANTHER" id="PTHR48111:SF50">
    <property type="entry name" value="KDP OPERON TRANSCRIPTIONAL REGULATORY PROTEIN KDPE"/>
    <property type="match status" value="1"/>
</dbReference>
<evidence type="ECO:0000313" key="7">
    <source>
        <dbReference type="Proteomes" id="UP000734218"/>
    </source>
</evidence>
<evidence type="ECO:0000256" key="2">
    <source>
        <dbReference type="PROSITE-ProRule" id="PRU00169"/>
    </source>
</evidence>
<proteinExistence type="predicted"/>
<organism evidence="6 7">
    <name type="scientific">Sphingomonas jejuensis</name>
    <dbReference type="NCBI Taxonomy" id="904715"/>
    <lineage>
        <taxon>Bacteria</taxon>
        <taxon>Pseudomonadati</taxon>
        <taxon>Pseudomonadota</taxon>
        <taxon>Alphaproteobacteria</taxon>
        <taxon>Sphingomonadales</taxon>
        <taxon>Sphingomonadaceae</taxon>
        <taxon>Sphingomonas</taxon>
    </lineage>
</organism>
<dbReference type="PANTHER" id="PTHR48111">
    <property type="entry name" value="REGULATOR OF RPOS"/>
    <property type="match status" value="1"/>
</dbReference>
<dbReference type="Gene3D" id="6.10.250.690">
    <property type="match status" value="1"/>
</dbReference>
<keyword evidence="7" id="KW-1185">Reference proteome</keyword>
<dbReference type="PROSITE" id="PS51755">
    <property type="entry name" value="OMPR_PHOB"/>
    <property type="match status" value="1"/>
</dbReference>
<dbReference type="RefSeq" id="WP_167955872.1">
    <property type="nucleotide sequence ID" value="NZ_JAATJE010000002.1"/>
</dbReference>
<feature type="domain" description="OmpR/PhoB-type" evidence="5">
    <location>
        <begin position="125"/>
        <end position="224"/>
    </location>
</feature>
<dbReference type="SUPFAM" id="SSF52172">
    <property type="entry name" value="CheY-like"/>
    <property type="match status" value="1"/>
</dbReference>
<dbReference type="Proteomes" id="UP000734218">
    <property type="component" value="Unassembled WGS sequence"/>
</dbReference>
<feature type="DNA-binding region" description="OmpR/PhoB-type" evidence="3">
    <location>
        <begin position="125"/>
        <end position="224"/>
    </location>
</feature>
<dbReference type="Pfam" id="PF00072">
    <property type="entry name" value="Response_reg"/>
    <property type="match status" value="1"/>
</dbReference>
<evidence type="ECO:0000313" key="6">
    <source>
        <dbReference type="EMBL" id="NJC35184.1"/>
    </source>
</evidence>
<dbReference type="InterPro" id="IPR001789">
    <property type="entry name" value="Sig_transdc_resp-reg_receiver"/>
</dbReference>
<sequence>MATVLVVDDDAAIRRLLRNTLVHAGYAVAEAATGRDALALAGTAHPDAVLLDLGLPDRDGLGLVPLLAARERAVLVVSARDATEEKVAALDLGADDYVSKPFDTDELLARLRVALRHRRDAGQQPERITTGDLAIDLDRRIVTRGGAELHLTRKEYDVLALLARQVGRVVMHKQLIETAWSGDEDPRIEYLRIVIRNLRQKIEAPDPVGSVIANELGVGYRLLARGA</sequence>
<protein>
    <submittedName>
        <fullName evidence="6">Two-component system KDP operon response regulator KdpE</fullName>
    </submittedName>
</protein>
<dbReference type="Pfam" id="PF00486">
    <property type="entry name" value="Trans_reg_C"/>
    <property type="match status" value="1"/>
</dbReference>
<evidence type="ECO:0000256" key="3">
    <source>
        <dbReference type="PROSITE-ProRule" id="PRU01091"/>
    </source>
</evidence>
<keyword evidence="1 3" id="KW-0238">DNA-binding</keyword>
<evidence type="ECO:0000259" key="4">
    <source>
        <dbReference type="PROSITE" id="PS50110"/>
    </source>
</evidence>
<dbReference type="InterPro" id="IPR011006">
    <property type="entry name" value="CheY-like_superfamily"/>
</dbReference>
<keyword evidence="2" id="KW-0597">Phosphoprotein</keyword>
<dbReference type="SMART" id="SM00862">
    <property type="entry name" value="Trans_reg_C"/>
    <property type="match status" value="1"/>
</dbReference>
<dbReference type="PROSITE" id="PS50110">
    <property type="entry name" value="RESPONSE_REGULATORY"/>
    <property type="match status" value="1"/>
</dbReference>
<accession>A0ABX0XQY2</accession>
<dbReference type="Gene3D" id="1.10.10.10">
    <property type="entry name" value="Winged helix-like DNA-binding domain superfamily/Winged helix DNA-binding domain"/>
    <property type="match status" value="1"/>
</dbReference>
<reference evidence="6 7" key="1">
    <citation type="submission" date="2020-03" db="EMBL/GenBank/DDBJ databases">
        <title>Genomic Encyclopedia of Type Strains, Phase IV (KMG-IV): sequencing the most valuable type-strain genomes for metagenomic binning, comparative biology and taxonomic classification.</title>
        <authorList>
            <person name="Goeker M."/>
        </authorList>
    </citation>
    <scope>NUCLEOTIDE SEQUENCE [LARGE SCALE GENOMIC DNA]</scope>
    <source>
        <strain evidence="6 7">DSM 27651</strain>
    </source>
</reference>
<dbReference type="InterPro" id="IPR039420">
    <property type="entry name" value="WalR-like"/>
</dbReference>
<dbReference type="SMART" id="SM00448">
    <property type="entry name" value="REC"/>
    <property type="match status" value="1"/>
</dbReference>
<feature type="modified residue" description="4-aspartylphosphate" evidence="2">
    <location>
        <position position="52"/>
    </location>
</feature>
<dbReference type="Gene3D" id="3.40.50.2300">
    <property type="match status" value="1"/>
</dbReference>
<dbReference type="EMBL" id="JAATJE010000002">
    <property type="protein sequence ID" value="NJC35184.1"/>
    <property type="molecule type" value="Genomic_DNA"/>
</dbReference>
<gene>
    <name evidence="6" type="ORF">GGR88_002698</name>
</gene>
<evidence type="ECO:0000256" key="1">
    <source>
        <dbReference type="ARBA" id="ARBA00023125"/>
    </source>
</evidence>
<dbReference type="InterPro" id="IPR036388">
    <property type="entry name" value="WH-like_DNA-bd_sf"/>
</dbReference>
<name>A0ABX0XQY2_9SPHN</name>
<dbReference type="CDD" id="cd00383">
    <property type="entry name" value="trans_reg_C"/>
    <property type="match status" value="1"/>
</dbReference>
<comment type="caution">
    <text evidence="6">The sequence shown here is derived from an EMBL/GenBank/DDBJ whole genome shotgun (WGS) entry which is preliminary data.</text>
</comment>